<organism evidence="1 2">
    <name type="scientific">Bacillus cereus (strain G9842)</name>
    <dbReference type="NCBI Taxonomy" id="405531"/>
    <lineage>
        <taxon>Bacteria</taxon>
        <taxon>Bacillati</taxon>
        <taxon>Bacillota</taxon>
        <taxon>Bacilli</taxon>
        <taxon>Bacillales</taxon>
        <taxon>Bacillaceae</taxon>
        <taxon>Bacillus</taxon>
        <taxon>Bacillus cereus group</taxon>
    </lineage>
</organism>
<dbReference type="RefSeq" id="WP_001054533.1">
    <property type="nucleotide sequence ID" value="NC_011772.1"/>
</dbReference>
<accession>B7IJA5</accession>
<protein>
    <submittedName>
        <fullName evidence="1">Type II restriction-modification system restriction subunit</fullName>
    </submittedName>
</protein>
<dbReference type="InterPro" id="IPR018579">
    <property type="entry name" value="Restrct_endonuc_II_LlaJI"/>
</dbReference>
<dbReference type="EMBL" id="CP001186">
    <property type="protein sequence ID" value="ACK95385.1"/>
    <property type="molecule type" value="Genomic_DNA"/>
</dbReference>
<reference evidence="1 2" key="1">
    <citation type="submission" date="2008-10" db="EMBL/GenBank/DDBJ databases">
        <title>Genome sequence of Bacillus cereus G9842.</title>
        <authorList>
            <person name="Dodson R.J."/>
            <person name="Durkin A.S."/>
            <person name="Rosovitz M.J."/>
            <person name="Rasko D.A."/>
            <person name="Hoffmaster A."/>
            <person name="Ravel J."/>
            <person name="Sutton G."/>
        </authorList>
    </citation>
    <scope>NUCLEOTIDE SEQUENCE [LARGE SCALE GENOMIC DNA]</scope>
    <source>
        <strain evidence="1 2">G9842</strain>
    </source>
</reference>
<gene>
    <name evidence="1" type="ordered locus">BCG9842_B4334</name>
</gene>
<proteinExistence type="predicted"/>
<name>B7IJA5_BACC2</name>
<evidence type="ECO:0000313" key="1">
    <source>
        <dbReference type="EMBL" id="ACK95385.1"/>
    </source>
</evidence>
<dbReference type="HOGENOM" id="CLU_027411_1_0_9"/>
<dbReference type="REBASE" id="19621">
    <property type="entry name" value="R2.BceGORF4337P"/>
</dbReference>
<dbReference type="KEGG" id="bcg:BCG9842_B4334"/>
<evidence type="ECO:0000313" key="2">
    <source>
        <dbReference type="Proteomes" id="UP000006744"/>
    </source>
</evidence>
<dbReference type="AlphaFoldDB" id="B7IJA5"/>
<dbReference type="Pfam" id="PF09563">
    <property type="entry name" value="RE_LlaJI"/>
    <property type="match status" value="1"/>
</dbReference>
<sequence>MNLTESVIYFYEAESFRIAEIIDKIGEEFFNELIKKRVCVHIKNGKEITFKFVGVAFYRENVIFVLPKYALKQKNNRGNLMADILRLLRLYTKKHTKNKEEEFLISNIDNEEVSDFIIADYILTNFARYGYYEKSEEVSMENGEGQIEWSRTLNEITPHFLKNRPYYLNTYNLITVTERNNIIREIHKWAVDFCFEMFGTILGYNNIKIERSLLNINKLGNVEYFKKIIYREINETYVDSNIQLLKSLITLLTRKSNFSKSNLLTLYGTRSFAMVWEDVCSYIFNNEKDNYVNEIEKPRWTNIIGTNVSEEKETFRPDIIKTFSSIDQEYFLILDAKYYLIEFLDGNLVNNPDVNDVAKQLLYEKAFHYKKEKIFRSIFLFPKSEQDELFKPFGFVNLNFIGANPIILIYVSIEKIFKLYINRNSLSINDMDLFVRQVNQHLNSYPNLK</sequence>
<dbReference type="Proteomes" id="UP000006744">
    <property type="component" value="Chromosome"/>
</dbReference>